<accession>A0A926FNK6</accession>
<evidence type="ECO:0000313" key="1">
    <source>
        <dbReference type="EMBL" id="MBC8674220.1"/>
    </source>
</evidence>
<comment type="caution">
    <text evidence="1">The sequence shown here is derived from an EMBL/GenBank/DDBJ whole genome shotgun (WGS) entry which is preliminary data.</text>
</comment>
<dbReference type="EMBL" id="JACLAN010000011">
    <property type="protein sequence ID" value="MBC8674220.1"/>
    <property type="molecule type" value="Genomic_DNA"/>
</dbReference>
<organism evidence="1">
    <name type="scientific">Aeromonas hydrophila</name>
    <dbReference type="NCBI Taxonomy" id="644"/>
    <lineage>
        <taxon>Bacteria</taxon>
        <taxon>Pseudomonadati</taxon>
        <taxon>Pseudomonadota</taxon>
        <taxon>Gammaproteobacteria</taxon>
        <taxon>Aeromonadales</taxon>
        <taxon>Aeromonadaceae</taxon>
        <taxon>Aeromonas</taxon>
    </lineage>
</organism>
<dbReference type="AlphaFoldDB" id="A0A926FNK6"/>
<proteinExistence type="predicted"/>
<name>A0A926FNK6_AERHY</name>
<reference evidence="1" key="1">
    <citation type="submission" date="2020-07" db="EMBL/GenBank/DDBJ databases">
        <title>Carbapenem Resistant Aeromonas hydrophila Carrying blacphA7 Isolated from Two Solid Organ Transplant Patients.</title>
        <authorList>
            <person name="Hilt E."/>
            <person name="Fitzwater S.P."/>
            <person name="Ward K."/>
            <person name="De St Maurice A."/>
            <person name="Chandrasekaran S."/>
            <person name="Garner O.B."/>
            <person name="Yang S."/>
        </authorList>
    </citation>
    <scope>NUCLEOTIDE SEQUENCE</scope>
    <source>
        <strain evidence="1">B-1</strain>
    </source>
</reference>
<sequence>MIGSGAVCRRAGWRRRAALAAHSLSVQSRQIYVFSHAALLGWYEGASWQSAAPGSA</sequence>
<gene>
    <name evidence="1" type="ORF">H2136_18475</name>
</gene>
<protein>
    <submittedName>
        <fullName evidence="1">Uncharacterized protein</fullName>
    </submittedName>
</protein>